<dbReference type="AlphaFoldDB" id="A0A7J9IWA9"/>
<sequence length="192" mass="21907">DNYLPIPGEAYGPPRAFWRLECARELVRILAIPLPLVPQTDVRTWSGEATGEYTMHMTQMEEWVNNFFENSSMYLCQLFCCGLWKIWTARNELLHEGQSETARETLYFIWKYLGEIMGDKSKIAKRIVLAGVRKAAQNPFVKINFDAGFCKKDNRSCSGIIIRNNTSNILCSKTILHANIPSPFAADVMACF</sequence>
<comment type="caution">
    <text evidence="1">The sequence shown here is derived from an EMBL/GenBank/DDBJ whole genome shotgun (WGS) entry which is preliminary data.</text>
</comment>
<proteinExistence type="predicted"/>
<evidence type="ECO:0000313" key="1">
    <source>
        <dbReference type="EMBL" id="MBA0826377.1"/>
    </source>
</evidence>
<keyword evidence="2" id="KW-1185">Reference proteome</keyword>
<name>A0A7J9IWA9_9ROSI</name>
<accession>A0A7J9IWA9</accession>
<evidence type="ECO:0000313" key="2">
    <source>
        <dbReference type="Proteomes" id="UP000593575"/>
    </source>
</evidence>
<protein>
    <submittedName>
        <fullName evidence="1">Uncharacterized protein</fullName>
    </submittedName>
</protein>
<feature type="non-terminal residue" evidence="1">
    <location>
        <position position="192"/>
    </location>
</feature>
<organism evidence="1 2">
    <name type="scientific">Gossypium armourianum</name>
    <dbReference type="NCBI Taxonomy" id="34283"/>
    <lineage>
        <taxon>Eukaryota</taxon>
        <taxon>Viridiplantae</taxon>
        <taxon>Streptophyta</taxon>
        <taxon>Embryophyta</taxon>
        <taxon>Tracheophyta</taxon>
        <taxon>Spermatophyta</taxon>
        <taxon>Magnoliopsida</taxon>
        <taxon>eudicotyledons</taxon>
        <taxon>Gunneridae</taxon>
        <taxon>Pentapetalae</taxon>
        <taxon>rosids</taxon>
        <taxon>malvids</taxon>
        <taxon>Malvales</taxon>
        <taxon>Malvaceae</taxon>
        <taxon>Malvoideae</taxon>
        <taxon>Gossypium</taxon>
    </lineage>
</organism>
<gene>
    <name evidence="1" type="ORF">Goarm_011233</name>
</gene>
<dbReference type="Proteomes" id="UP000593575">
    <property type="component" value="Unassembled WGS sequence"/>
</dbReference>
<dbReference type="EMBL" id="JABFAE010000004">
    <property type="protein sequence ID" value="MBA0826377.1"/>
    <property type="molecule type" value="Genomic_DNA"/>
</dbReference>
<reference evidence="1 2" key="1">
    <citation type="journal article" date="2019" name="Genome Biol. Evol.">
        <title>Insights into the evolution of the New World diploid cottons (Gossypium, subgenus Houzingenia) based on genome sequencing.</title>
        <authorList>
            <person name="Grover C.E."/>
            <person name="Arick M.A. 2nd"/>
            <person name="Thrash A."/>
            <person name="Conover J.L."/>
            <person name="Sanders W.S."/>
            <person name="Peterson D.G."/>
            <person name="Frelichowski J.E."/>
            <person name="Scheffler J.A."/>
            <person name="Scheffler B.E."/>
            <person name="Wendel J.F."/>
        </authorList>
    </citation>
    <scope>NUCLEOTIDE SEQUENCE [LARGE SCALE GENOMIC DNA]</scope>
    <source>
        <strain evidence="1">6</strain>
        <tissue evidence="1">Leaf</tissue>
    </source>
</reference>